<evidence type="ECO:0000313" key="2">
    <source>
        <dbReference type="EMBL" id="NGO46215.1"/>
    </source>
</evidence>
<dbReference type="EMBL" id="JAAKZX010000119">
    <property type="protein sequence ID" value="NGO46215.1"/>
    <property type="molecule type" value="Genomic_DNA"/>
</dbReference>
<evidence type="ECO:0000256" key="1">
    <source>
        <dbReference type="SAM" id="MobiDB-lite"/>
    </source>
</evidence>
<protein>
    <submittedName>
        <fullName evidence="2">Sigma-70 family RNA polymerase sigma factor</fullName>
    </submittedName>
</protein>
<dbReference type="RefSeq" id="WP_165342760.1">
    <property type="nucleotide sequence ID" value="NZ_JAAKZX010000119.1"/>
</dbReference>
<organism evidence="2 3">
    <name type="scientific">Streptomyces ureilyticus</name>
    <dbReference type="NCBI Taxonomy" id="1775131"/>
    <lineage>
        <taxon>Bacteria</taxon>
        <taxon>Bacillati</taxon>
        <taxon>Actinomycetota</taxon>
        <taxon>Actinomycetes</taxon>
        <taxon>Kitasatosporales</taxon>
        <taxon>Streptomycetaceae</taxon>
        <taxon>Streptomyces</taxon>
    </lineage>
</organism>
<name>A0ABX0DY82_9ACTN</name>
<comment type="caution">
    <text evidence="2">The sequence shown here is derived from an EMBL/GenBank/DDBJ whole genome shotgun (WGS) entry which is preliminary data.</text>
</comment>
<feature type="region of interest" description="Disordered" evidence="1">
    <location>
        <begin position="1"/>
        <end position="24"/>
    </location>
</feature>
<sequence>MTTPSEPLTPASRPALPRPGRKLGPIAESVGSAHRAWLAPMRDTYLKSGLTLSELSIRVRLSKSKLSELLRGTGLYPRWEIVLSLSVELNMPQWPLNRLWRYAALEAHKTREWIDRCSERTTAALTTSHTAPPLDHCAFRELVESKYTLYAQVFLDDDQRDSAVSDTFDILWLRWNDALASPDTRRFAWAVLRATVMARTPHIDGRPEFGAAAFDTVALRQLLAAAARMNQMAESLELFKAMSRLPDHQLDVMVLLSLCGFTPGGVSALLGVPLATVQSNERHAVHFLESVIPPPETERTPA</sequence>
<dbReference type="InterPro" id="IPR013324">
    <property type="entry name" value="RNA_pol_sigma_r3/r4-like"/>
</dbReference>
<dbReference type="Gene3D" id="1.10.10.10">
    <property type="entry name" value="Winged helix-like DNA-binding domain superfamily/Winged helix DNA-binding domain"/>
    <property type="match status" value="1"/>
</dbReference>
<accession>A0ABX0DY82</accession>
<evidence type="ECO:0000313" key="3">
    <source>
        <dbReference type="Proteomes" id="UP001518140"/>
    </source>
</evidence>
<reference evidence="2 3" key="1">
    <citation type="submission" date="2020-02" db="EMBL/GenBank/DDBJ databases">
        <title>Whole-genome analyses of novel actinobacteria.</title>
        <authorList>
            <person name="Sahin N."/>
            <person name="Tokatli A."/>
        </authorList>
    </citation>
    <scope>NUCLEOTIDE SEQUENCE [LARGE SCALE GENOMIC DNA]</scope>
    <source>
        <strain evidence="2 3">YC419</strain>
    </source>
</reference>
<proteinExistence type="predicted"/>
<dbReference type="InterPro" id="IPR036388">
    <property type="entry name" value="WH-like_DNA-bd_sf"/>
</dbReference>
<dbReference type="SUPFAM" id="SSF88659">
    <property type="entry name" value="Sigma3 and sigma4 domains of RNA polymerase sigma factors"/>
    <property type="match status" value="1"/>
</dbReference>
<dbReference type="Proteomes" id="UP001518140">
    <property type="component" value="Unassembled WGS sequence"/>
</dbReference>
<gene>
    <name evidence="2" type="ORF">G6048_30110</name>
</gene>
<keyword evidence="3" id="KW-1185">Reference proteome</keyword>